<organism evidence="6 7">
    <name type="scientific">Paramylibacter ulvae</name>
    <dbReference type="NCBI Taxonomy" id="1651968"/>
    <lineage>
        <taxon>Bacteria</taxon>
        <taxon>Pseudomonadati</taxon>
        <taxon>Pseudomonadota</taxon>
        <taxon>Alphaproteobacteria</taxon>
        <taxon>Rhodobacterales</taxon>
        <taxon>Paracoccaceae</taxon>
        <taxon>Paramylibacter</taxon>
    </lineage>
</organism>
<dbReference type="PANTHER" id="PTHR39322:SF1">
    <property type="entry name" value="ISOVALERYL-HOMOSERINE LACTONE SYNTHASE"/>
    <property type="match status" value="1"/>
</dbReference>
<dbReference type="SUPFAM" id="SSF55729">
    <property type="entry name" value="Acyl-CoA N-acyltransferases (Nat)"/>
    <property type="match status" value="1"/>
</dbReference>
<gene>
    <name evidence="6" type="ORF">GCM10008927_13650</name>
</gene>
<keyword evidence="3" id="KW-0949">S-adenosyl-L-methionine</keyword>
<reference evidence="7" key="1">
    <citation type="journal article" date="2019" name="Int. J. Syst. Evol. Microbiol.">
        <title>The Global Catalogue of Microorganisms (GCM) 10K type strain sequencing project: providing services to taxonomists for standard genome sequencing and annotation.</title>
        <authorList>
            <consortium name="The Broad Institute Genomics Platform"/>
            <consortium name="The Broad Institute Genome Sequencing Center for Infectious Disease"/>
            <person name="Wu L."/>
            <person name="Ma J."/>
        </authorList>
    </citation>
    <scope>NUCLEOTIDE SEQUENCE [LARGE SCALE GENOMIC DNA]</scope>
    <source>
        <strain evidence="7">KCTC 32465</strain>
    </source>
</reference>
<dbReference type="RefSeq" id="WP_189639848.1">
    <property type="nucleotide sequence ID" value="NZ_BMZF01000003.1"/>
</dbReference>
<evidence type="ECO:0000256" key="4">
    <source>
        <dbReference type="ARBA" id="ARBA00022929"/>
    </source>
</evidence>
<name>A0ABQ3D0C6_9RHOB</name>
<protein>
    <submittedName>
        <fullName evidence="6">N-acyl-L-homoserine lactone synthetase</fullName>
    </submittedName>
</protein>
<proteinExistence type="inferred from homology"/>
<sequence>MQTTTLSFDNIHRHGELFSNLLRARRNCFIVEKEWDLPEADGMEYDQYDNPSSRWIAVHENSQILAGVRMTPTNARCGIYSYMIRDAQRGLLDSIPSNLMDTEAPVAANIWEGSRVFVSSHVPAEKRMKVQLNLMSELIKASREKGATQLFGLVPALWPRWVRRLGIEANSAGPVLKIDGVPHQVAQMHLGTHLH</sequence>
<keyword evidence="2" id="KW-0808">Transferase</keyword>
<evidence type="ECO:0000256" key="5">
    <source>
        <dbReference type="PROSITE-ProRule" id="PRU00533"/>
    </source>
</evidence>
<keyword evidence="1 5" id="KW-0673">Quorum sensing</keyword>
<dbReference type="InterPro" id="IPR016181">
    <property type="entry name" value="Acyl_CoA_acyltransferase"/>
</dbReference>
<dbReference type="Proteomes" id="UP000634455">
    <property type="component" value="Unassembled WGS sequence"/>
</dbReference>
<dbReference type="Gene3D" id="3.40.630.30">
    <property type="match status" value="1"/>
</dbReference>
<dbReference type="InterPro" id="IPR001690">
    <property type="entry name" value="Autoind_synthase"/>
</dbReference>
<evidence type="ECO:0000256" key="1">
    <source>
        <dbReference type="ARBA" id="ARBA00022654"/>
    </source>
</evidence>
<dbReference type="EMBL" id="BMZF01000003">
    <property type="protein sequence ID" value="GHA49985.1"/>
    <property type="molecule type" value="Genomic_DNA"/>
</dbReference>
<dbReference type="Pfam" id="PF00765">
    <property type="entry name" value="Autoind_synth"/>
    <property type="match status" value="1"/>
</dbReference>
<evidence type="ECO:0000313" key="7">
    <source>
        <dbReference type="Proteomes" id="UP000634455"/>
    </source>
</evidence>
<keyword evidence="7" id="KW-1185">Reference proteome</keyword>
<keyword evidence="4 5" id="KW-0071">Autoinducer synthesis</keyword>
<evidence type="ECO:0000313" key="6">
    <source>
        <dbReference type="EMBL" id="GHA49985.1"/>
    </source>
</evidence>
<dbReference type="PANTHER" id="PTHR39322">
    <property type="entry name" value="ACYL-HOMOSERINE-LACTONE SYNTHASE"/>
    <property type="match status" value="1"/>
</dbReference>
<comment type="caution">
    <text evidence="6">The sequence shown here is derived from an EMBL/GenBank/DDBJ whole genome shotgun (WGS) entry which is preliminary data.</text>
</comment>
<comment type="similarity">
    <text evidence="5">Belongs to the autoinducer synthase family.</text>
</comment>
<evidence type="ECO:0000256" key="3">
    <source>
        <dbReference type="ARBA" id="ARBA00022691"/>
    </source>
</evidence>
<accession>A0ABQ3D0C6</accession>
<evidence type="ECO:0000256" key="2">
    <source>
        <dbReference type="ARBA" id="ARBA00022679"/>
    </source>
</evidence>
<dbReference type="PROSITE" id="PS51187">
    <property type="entry name" value="AUTOINDUCER_SYNTH_2"/>
    <property type="match status" value="1"/>
</dbReference>